<evidence type="ECO:0000256" key="9">
    <source>
        <dbReference type="SAM" id="Coils"/>
    </source>
</evidence>
<keyword evidence="5" id="KW-0547">Nucleotide-binding</keyword>
<dbReference type="InterPro" id="IPR003594">
    <property type="entry name" value="HATPase_dom"/>
</dbReference>
<sequence>MSHGPTSQRETQNQAPPAEMDSFDQNVELNSVLLTEMVRYYRHAAVGRLAIGIIHNLNTPLQVVSFLLELLEQKSEEEQQQLSVSEKGDTALEQFAEYRRLKLRQLRQEVDQLRGMIQRLALQAVHEGQQEKCYLDLNRLLEDELNVYLGDPFFKHRIKKVFSFTPCLPPLYGHYIDFSQSFRNLLDNALEAMQDTENRVLTVGTAVAGNWRVLKIGDTGVGFPPEAKARLFQPFFTTKGTPEKPRAGLGLFFAKRLLAPYRAEILVESEAGETWVTVRIPIEPA</sequence>
<keyword evidence="3" id="KW-0597">Phosphoprotein</keyword>
<keyword evidence="4" id="KW-0808">Transferase</keyword>
<dbReference type="PROSITE" id="PS50109">
    <property type="entry name" value="HIS_KIN"/>
    <property type="match status" value="1"/>
</dbReference>
<evidence type="ECO:0000256" key="1">
    <source>
        <dbReference type="ARBA" id="ARBA00000085"/>
    </source>
</evidence>
<keyword evidence="8" id="KW-0902">Two-component regulatory system</keyword>
<proteinExistence type="predicted"/>
<keyword evidence="7" id="KW-0067">ATP-binding</keyword>
<reference evidence="12" key="1">
    <citation type="journal article" date="2020" name="mSystems">
        <title>Genome- and Community-Level Interaction Insights into Carbon Utilization and Element Cycling Functions of Hydrothermarchaeota in Hydrothermal Sediment.</title>
        <authorList>
            <person name="Zhou Z."/>
            <person name="Liu Y."/>
            <person name="Xu W."/>
            <person name="Pan J."/>
            <person name="Luo Z.H."/>
            <person name="Li M."/>
        </authorList>
    </citation>
    <scope>NUCLEOTIDE SEQUENCE [LARGE SCALE GENOMIC DNA]</scope>
    <source>
        <strain evidence="12">SpSt-548</strain>
    </source>
</reference>
<dbReference type="PRINTS" id="PR00344">
    <property type="entry name" value="BCTRLSENSOR"/>
</dbReference>
<feature type="region of interest" description="Disordered" evidence="10">
    <location>
        <begin position="1"/>
        <end position="22"/>
    </location>
</feature>
<evidence type="ECO:0000256" key="5">
    <source>
        <dbReference type="ARBA" id="ARBA00022741"/>
    </source>
</evidence>
<name>A0A7V4LCF9_9BACT</name>
<dbReference type="PANTHER" id="PTHR43065:SF46">
    <property type="entry name" value="C4-DICARBOXYLATE TRANSPORT SENSOR PROTEIN DCTB"/>
    <property type="match status" value="1"/>
</dbReference>
<dbReference type="PANTHER" id="PTHR43065">
    <property type="entry name" value="SENSOR HISTIDINE KINASE"/>
    <property type="match status" value="1"/>
</dbReference>
<dbReference type="SUPFAM" id="SSF55874">
    <property type="entry name" value="ATPase domain of HSP90 chaperone/DNA topoisomerase II/histidine kinase"/>
    <property type="match status" value="1"/>
</dbReference>
<evidence type="ECO:0000313" key="12">
    <source>
        <dbReference type="EMBL" id="HGS04876.1"/>
    </source>
</evidence>
<dbReference type="Gene3D" id="1.10.287.130">
    <property type="match status" value="1"/>
</dbReference>
<accession>A0A7V4LCF9</accession>
<gene>
    <name evidence="12" type="ORF">ENT08_03940</name>
</gene>
<dbReference type="GO" id="GO:0000155">
    <property type="term" value="F:phosphorelay sensor kinase activity"/>
    <property type="evidence" value="ECO:0007669"/>
    <property type="project" value="InterPro"/>
</dbReference>
<dbReference type="InterPro" id="IPR004358">
    <property type="entry name" value="Sig_transdc_His_kin-like_C"/>
</dbReference>
<evidence type="ECO:0000259" key="11">
    <source>
        <dbReference type="PROSITE" id="PS50109"/>
    </source>
</evidence>
<evidence type="ECO:0000256" key="2">
    <source>
        <dbReference type="ARBA" id="ARBA00012438"/>
    </source>
</evidence>
<dbReference type="CDD" id="cd00082">
    <property type="entry name" value="HisKA"/>
    <property type="match status" value="1"/>
</dbReference>
<comment type="catalytic activity">
    <reaction evidence="1">
        <text>ATP + protein L-histidine = ADP + protein N-phospho-L-histidine.</text>
        <dbReference type="EC" id="2.7.13.3"/>
    </reaction>
</comment>
<dbReference type="SMART" id="SM00387">
    <property type="entry name" value="HATPase_c"/>
    <property type="match status" value="1"/>
</dbReference>
<dbReference type="InterPro" id="IPR005467">
    <property type="entry name" value="His_kinase_dom"/>
</dbReference>
<feature type="coiled-coil region" evidence="9">
    <location>
        <begin position="68"/>
        <end position="123"/>
    </location>
</feature>
<dbReference type="EMBL" id="DSXI01000226">
    <property type="protein sequence ID" value="HGS04876.1"/>
    <property type="molecule type" value="Genomic_DNA"/>
</dbReference>
<organism evidence="12">
    <name type="scientific">Desulfobacca acetoxidans</name>
    <dbReference type="NCBI Taxonomy" id="60893"/>
    <lineage>
        <taxon>Bacteria</taxon>
        <taxon>Pseudomonadati</taxon>
        <taxon>Thermodesulfobacteriota</taxon>
        <taxon>Desulfobaccia</taxon>
        <taxon>Desulfobaccales</taxon>
        <taxon>Desulfobaccaceae</taxon>
        <taxon>Desulfobacca</taxon>
    </lineage>
</organism>
<evidence type="ECO:0000256" key="3">
    <source>
        <dbReference type="ARBA" id="ARBA00022553"/>
    </source>
</evidence>
<dbReference type="InterPro" id="IPR036890">
    <property type="entry name" value="HATPase_C_sf"/>
</dbReference>
<protein>
    <recommendedName>
        <fullName evidence="2">histidine kinase</fullName>
        <ecNumber evidence="2">2.7.13.3</ecNumber>
    </recommendedName>
</protein>
<dbReference type="InterPro" id="IPR003661">
    <property type="entry name" value="HisK_dim/P_dom"/>
</dbReference>
<keyword evidence="6 12" id="KW-0418">Kinase</keyword>
<evidence type="ECO:0000256" key="8">
    <source>
        <dbReference type="ARBA" id="ARBA00023012"/>
    </source>
</evidence>
<dbReference type="GO" id="GO:0005524">
    <property type="term" value="F:ATP binding"/>
    <property type="evidence" value="ECO:0007669"/>
    <property type="project" value="UniProtKB-KW"/>
</dbReference>
<evidence type="ECO:0000256" key="6">
    <source>
        <dbReference type="ARBA" id="ARBA00022777"/>
    </source>
</evidence>
<dbReference type="Pfam" id="PF02518">
    <property type="entry name" value="HATPase_c"/>
    <property type="match status" value="1"/>
</dbReference>
<dbReference type="EC" id="2.7.13.3" evidence="2"/>
<evidence type="ECO:0000256" key="4">
    <source>
        <dbReference type="ARBA" id="ARBA00022679"/>
    </source>
</evidence>
<dbReference type="AlphaFoldDB" id="A0A7V4LCF9"/>
<keyword evidence="9" id="KW-0175">Coiled coil</keyword>
<dbReference type="Gene3D" id="3.30.565.10">
    <property type="entry name" value="Histidine kinase-like ATPase, C-terminal domain"/>
    <property type="match status" value="1"/>
</dbReference>
<comment type="caution">
    <text evidence="12">The sequence shown here is derived from an EMBL/GenBank/DDBJ whole genome shotgun (WGS) entry which is preliminary data.</text>
</comment>
<evidence type="ECO:0000256" key="7">
    <source>
        <dbReference type="ARBA" id="ARBA00022840"/>
    </source>
</evidence>
<feature type="compositionally biased region" description="Polar residues" evidence="10">
    <location>
        <begin position="1"/>
        <end position="15"/>
    </location>
</feature>
<evidence type="ECO:0000256" key="10">
    <source>
        <dbReference type="SAM" id="MobiDB-lite"/>
    </source>
</evidence>
<feature type="domain" description="Histidine kinase" evidence="11">
    <location>
        <begin position="52"/>
        <end position="284"/>
    </location>
</feature>